<organism evidence="1 2">
    <name type="scientific">Chelativorans salis</name>
    <dbReference type="NCBI Taxonomy" id="2978478"/>
    <lineage>
        <taxon>Bacteria</taxon>
        <taxon>Pseudomonadati</taxon>
        <taxon>Pseudomonadota</taxon>
        <taxon>Alphaproteobacteria</taxon>
        <taxon>Hyphomicrobiales</taxon>
        <taxon>Phyllobacteriaceae</taxon>
        <taxon>Chelativorans</taxon>
    </lineage>
</organism>
<proteinExistence type="predicted"/>
<keyword evidence="2" id="KW-1185">Reference proteome</keyword>
<accession>A0ABT2LU98</accession>
<comment type="caution">
    <text evidence="1">The sequence shown here is derived from an EMBL/GenBank/DDBJ whole genome shotgun (WGS) entry which is preliminary data.</text>
</comment>
<dbReference type="Proteomes" id="UP001320831">
    <property type="component" value="Unassembled WGS sequence"/>
</dbReference>
<gene>
    <name evidence="1" type="ORF">N5A92_24060</name>
</gene>
<sequence length="59" mass="6444">MKIDRISRLPHVESERLIATISRKGTRLAVPGVVDLSKLATDENGVSKIAKIRISRSCG</sequence>
<dbReference type="EMBL" id="JAOCZP010000011">
    <property type="protein sequence ID" value="MCT7378096.1"/>
    <property type="molecule type" value="Genomic_DNA"/>
</dbReference>
<name>A0ABT2LU98_9HYPH</name>
<protein>
    <submittedName>
        <fullName evidence="1">Uncharacterized protein</fullName>
    </submittedName>
</protein>
<dbReference type="RefSeq" id="WP_260906902.1">
    <property type="nucleotide sequence ID" value="NZ_JAOCZP010000011.1"/>
</dbReference>
<evidence type="ECO:0000313" key="2">
    <source>
        <dbReference type="Proteomes" id="UP001320831"/>
    </source>
</evidence>
<reference evidence="1 2" key="1">
    <citation type="submission" date="2022-09" db="EMBL/GenBank/DDBJ databases">
        <title>Chelativorans salina sp. nov., a novel slightly halophilic bacterium isolated from a saline lake sediment enrichment.</title>
        <authorList>
            <person name="Gao L."/>
            <person name="Fang B.-Z."/>
            <person name="Li W.-J."/>
        </authorList>
    </citation>
    <scope>NUCLEOTIDE SEQUENCE [LARGE SCALE GENOMIC DNA]</scope>
    <source>
        <strain evidence="1 2">EGI FJ00035</strain>
    </source>
</reference>
<evidence type="ECO:0000313" key="1">
    <source>
        <dbReference type="EMBL" id="MCT7378096.1"/>
    </source>
</evidence>